<dbReference type="InterPro" id="IPR032820">
    <property type="entry name" value="ATPase_put"/>
</dbReference>
<keyword evidence="1" id="KW-1133">Transmembrane helix</keyword>
<keyword evidence="3" id="KW-1185">Reference proteome</keyword>
<evidence type="ECO:0000256" key="1">
    <source>
        <dbReference type="SAM" id="Phobius"/>
    </source>
</evidence>
<dbReference type="EMBL" id="FNHW01000010">
    <property type="protein sequence ID" value="SDN60619.1"/>
    <property type="molecule type" value="Genomic_DNA"/>
</dbReference>
<dbReference type="STRING" id="459525.SAMN04488137_0019"/>
<gene>
    <name evidence="2" type="ORF">SAMN04488137_0019</name>
</gene>
<keyword evidence="1" id="KW-0812">Transmembrane</keyword>
<dbReference type="Proteomes" id="UP000199544">
    <property type="component" value="Unassembled WGS sequence"/>
</dbReference>
<dbReference type="Pfam" id="PF09527">
    <property type="entry name" value="ATPase_gene1"/>
    <property type="match status" value="1"/>
</dbReference>
<protein>
    <submittedName>
        <fullName evidence="2">Putative F0F1-ATPase subunit Ca2+/Mg2+ transporter</fullName>
    </submittedName>
</protein>
<feature type="transmembrane region" description="Helical" evidence="1">
    <location>
        <begin position="28"/>
        <end position="50"/>
    </location>
</feature>
<accession>A0A1H0CRT1</accession>
<sequence>MFTGNYELPYDLPKGVHAMSTGRRPYKAMALMSGILSVLVGSILLGLFGGKWLDGLMGTSPLFLIIGLFLGLGAGVYGMIRLLSNQSGEERK</sequence>
<feature type="transmembrane region" description="Helical" evidence="1">
    <location>
        <begin position="62"/>
        <end position="83"/>
    </location>
</feature>
<evidence type="ECO:0000313" key="2">
    <source>
        <dbReference type="EMBL" id="SDN60619.1"/>
    </source>
</evidence>
<name>A0A1H0CRT1_9BACL</name>
<keyword evidence="1" id="KW-0472">Membrane</keyword>
<organism evidence="2 3">
    <name type="scientific">Fictibacillus solisalsi</name>
    <dbReference type="NCBI Taxonomy" id="459525"/>
    <lineage>
        <taxon>Bacteria</taxon>
        <taxon>Bacillati</taxon>
        <taxon>Bacillota</taxon>
        <taxon>Bacilli</taxon>
        <taxon>Bacillales</taxon>
        <taxon>Fictibacillaceae</taxon>
        <taxon>Fictibacillus</taxon>
    </lineage>
</organism>
<proteinExistence type="predicted"/>
<evidence type="ECO:0000313" key="3">
    <source>
        <dbReference type="Proteomes" id="UP000199544"/>
    </source>
</evidence>
<reference evidence="3" key="1">
    <citation type="submission" date="2016-10" db="EMBL/GenBank/DDBJ databases">
        <authorList>
            <person name="Varghese N."/>
            <person name="Submissions S."/>
        </authorList>
    </citation>
    <scope>NUCLEOTIDE SEQUENCE [LARGE SCALE GENOMIC DNA]</scope>
    <source>
        <strain evidence="3">CGMCC 1.6854</strain>
    </source>
</reference>
<dbReference type="AlphaFoldDB" id="A0A1H0CRT1"/>